<dbReference type="PROSITE" id="PS51918">
    <property type="entry name" value="RADICAL_SAM"/>
    <property type="match status" value="1"/>
</dbReference>
<dbReference type="SFLD" id="SFLDG01067">
    <property type="entry name" value="SPASM/twitch_domain_containing"/>
    <property type="match status" value="1"/>
</dbReference>
<gene>
    <name evidence="12" type="ORF">K489DRAFT_372682</name>
</gene>
<reference evidence="12" key="1">
    <citation type="submission" date="2020-01" db="EMBL/GenBank/DDBJ databases">
        <authorList>
            <consortium name="DOE Joint Genome Institute"/>
            <person name="Haridas S."/>
            <person name="Albert R."/>
            <person name="Binder M."/>
            <person name="Bloem J."/>
            <person name="Labutti K."/>
            <person name="Salamov A."/>
            <person name="Andreopoulos B."/>
            <person name="Baker S.E."/>
            <person name="Barry K."/>
            <person name="Bills G."/>
            <person name="Bluhm B.H."/>
            <person name="Cannon C."/>
            <person name="Castanera R."/>
            <person name="Culley D.E."/>
            <person name="Daum C."/>
            <person name="Ezra D."/>
            <person name="Gonzalez J.B."/>
            <person name="Henrissat B."/>
            <person name="Kuo A."/>
            <person name="Liang C."/>
            <person name="Lipzen A."/>
            <person name="Lutzoni F."/>
            <person name="Magnuson J."/>
            <person name="Mondo S."/>
            <person name="Nolan M."/>
            <person name="Ohm R."/>
            <person name="Pangilinan J."/>
            <person name="Park H.-J."/>
            <person name="Ramirez L."/>
            <person name="Alfaro M."/>
            <person name="Sun H."/>
            <person name="Tritt A."/>
            <person name="Yoshinaga Y."/>
            <person name="Zwiers L.-H."/>
            <person name="Turgeon B.G."/>
            <person name="Goodwin S.B."/>
            <person name="Spatafora J.W."/>
            <person name="Crous P.W."/>
            <person name="Grigoriev I.V."/>
        </authorList>
    </citation>
    <scope>NUCLEOTIDE SEQUENCE</scope>
    <source>
        <strain evidence="12">CBS 342.82</strain>
    </source>
</reference>
<dbReference type="Gene3D" id="3.20.20.70">
    <property type="entry name" value="Aldolase class I"/>
    <property type="match status" value="1"/>
</dbReference>
<feature type="chain" id="PRO_5026700797" evidence="9">
    <location>
        <begin position="20"/>
        <end position="336"/>
    </location>
</feature>
<dbReference type="GO" id="GO:0003824">
    <property type="term" value="F:catalytic activity"/>
    <property type="evidence" value="ECO:0007669"/>
    <property type="project" value="InterPro"/>
</dbReference>
<proteinExistence type="predicted"/>
<keyword evidence="3" id="KW-0949">S-adenosyl-L-methionine</keyword>
<evidence type="ECO:0000256" key="7">
    <source>
        <dbReference type="ARBA" id="ARBA00023118"/>
    </source>
</evidence>
<evidence type="ECO:0000256" key="2">
    <source>
        <dbReference type="ARBA" id="ARBA00022485"/>
    </source>
</evidence>
<dbReference type="InterPro" id="IPR051196">
    <property type="entry name" value="RSAD2/Viperin_antiviral"/>
</dbReference>
<evidence type="ECO:0000256" key="3">
    <source>
        <dbReference type="ARBA" id="ARBA00022691"/>
    </source>
</evidence>
<evidence type="ECO:0000256" key="8">
    <source>
        <dbReference type="ARBA" id="ARBA00023128"/>
    </source>
</evidence>
<dbReference type="InterPro" id="IPR058240">
    <property type="entry name" value="rSAM_sf"/>
</dbReference>
<name>A0A6J3LWK4_9PEZI</name>
<feature type="domain" description="Radical SAM core" evidence="10">
    <location>
        <begin position="49"/>
        <end position="260"/>
    </location>
</feature>
<dbReference type="SFLD" id="SFLDG01088">
    <property type="entry name" value="antiviral_proteins"/>
    <property type="match status" value="1"/>
</dbReference>
<dbReference type="AlphaFoldDB" id="A0A6J3LWK4"/>
<keyword evidence="4" id="KW-0479">Metal-binding</keyword>
<organism evidence="12">
    <name type="scientific">Dissoconium aciculare CBS 342.82</name>
    <dbReference type="NCBI Taxonomy" id="1314786"/>
    <lineage>
        <taxon>Eukaryota</taxon>
        <taxon>Fungi</taxon>
        <taxon>Dikarya</taxon>
        <taxon>Ascomycota</taxon>
        <taxon>Pezizomycotina</taxon>
        <taxon>Dothideomycetes</taxon>
        <taxon>Dothideomycetidae</taxon>
        <taxon>Mycosphaerellales</taxon>
        <taxon>Dissoconiaceae</taxon>
        <taxon>Dissoconium</taxon>
    </lineage>
</organism>
<reference evidence="12" key="2">
    <citation type="submission" date="2020-04" db="EMBL/GenBank/DDBJ databases">
        <authorList>
            <consortium name="NCBI Genome Project"/>
        </authorList>
    </citation>
    <scope>NUCLEOTIDE SEQUENCE</scope>
    <source>
        <strain evidence="12">CBS 342.82</strain>
    </source>
</reference>
<evidence type="ECO:0000256" key="6">
    <source>
        <dbReference type="ARBA" id="ARBA00023014"/>
    </source>
</evidence>
<dbReference type="PANTHER" id="PTHR21339:SF0">
    <property type="entry name" value="S-ADENOSYLMETHIONINE-DEPENDENT NUCLEOTIDE DEHYDRATASE RSAD2"/>
    <property type="match status" value="1"/>
</dbReference>
<dbReference type="GO" id="GO:0051607">
    <property type="term" value="P:defense response to virus"/>
    <property type="evidence" value="ECO:0007669"/>
    <property type="project" value="UniProtKB-KW"/>
</dbReference>
<keyword evidence="2" id="KW-0004">4Fe-4S</keyword>
<evidence type="ECO:0000256" key="9">
    <source>
        <dbReference type="SAM" id="SignalP"/>
    </source>
</evidence>
<keyword evidence="11" id="KW-1185">Reference proteome</keyword>
<dbReference type="NCBIfam" id="NF038283">
    <property type="entry name" value="viperin_w_prok"/>
    <property type="match status" value="1"/>
</dbReference>
<accession>A0A6J3LWK4</accession>
<dbReference type="InterPro" id="IPR013785">
    <property type="entry name" value="Aldolase_TIM"/>
</dbReference>
<evidence type="ECO:0000259" key="10">
    <source>
        <dbReference type="PROSITE" id="PS51918"/>
    </source>
</evidence>
<dbReference type="RefSeq" id="XP_033457182.1">
    <property type="nucleotide sequence ID" value="XM_033603355.1"/>
</dbReference>
<dbReference type="Proteomes" id="UP000504637">
    <property type="component" value="Unplaced"/>
</dbReference>
<dbReference type="PANTHER" id="PTHR21339">
    <property type="entry name" value="RADICAL S-ADENOSYL METHIONINE DOMAIN-CONTAINING PROTEIN 2"/>
    <property type="match status" value="1"/>
</dbReference>
<dbReference type="InterPro" id="IPR006638">
    <property type="entry name" value="Elp3/MiaA/NifB-like_rSAM"/>
</dbReference>
<feature type="signal peptide" evidence="9">
    <location>
        <begin position="1"/>
        <end position="19"/>
    </location>
</feature>
<keyword evidence="9" id="KW-0732">Signal</keyword>
<protein>
    <submittedName>
        <fullName evidence="12">Radical SAM enzyme</fullName>
    </submittedName>
</protein>
<dbReference type="SFLD" id="SFLDF00318">
    <property type="entry name" value="Viperin"/>
    <property type="match status" value="1"/>
</dbReference>
<dbReference type="OrthoDB" id="549750at2759"/>
<keyword evidence="5" id="KW-0408">Iron</keyword>
<dbReference type="SFLD" id="SFLDS00029">
    <property type="entry name" value="Radical_SAM"/>
    <property type="match status" value="1"/>
</dbReference>
<dbReference type="Pfam" id="PF04055">
    <property type="entry name" value="Radical_SAM"/>
    <property type="match status" value="1"/>
</dbReference>
<dbReference type="SMART" id="SM00729">
    <property type="entry name" value="Elp3"/>
    <property type="match status" value="1"/>
</dbReference>
<dbReference type="GO" id="GO:0051539">
    <property type="term" value="F:4 iron, 4 sulfur cluster binding"/>
    <property type="evidence" value="ECO:0007669"/>
    <property type="project" value="UniProtKB-KW"/>
</dbReference>
<keyword evidence="6" id="KW-0411">Iron-sulfur</keyword>
<keyword evidence="7" id="KW-0051">Antiviral defense</keyword>
<evidence type="ECO:0000256" key="4">
    <source>
        <dbReference type="ARBA" id="ARBA00022723"/>
    </source>
</evidence>
<evidence type="ECO:0000256" key="1">
    <source>
        <dbReference type="ARBA" id="ARBA00001966"/>
    </source>
</evidence>
<evidence type="ECO:0000313" key="11">
    <source>
        <dbReference type="Proteomes" id="UP000504637"/>
    </source>
</evidence>
<keyword evidence="8" id="KW-0496">Mitochondrion</keyword>
<dbReference type="SUPFAM" id="SSF102114">
    <property type="entry name" value="Radical SAM enzymes"/>
    <property type="match status" value="1"/>
</dbReference>
<dbReference type="InterPro" id="IPR007197">
    <property type="entry name" value="rSAM"/>
</dbReference>
<evidence type="ECO:0000313" key="12">
    <source>
        <dbReference type="RefSeq" id="XP_033457182.1"/>
    </source>
</evidence>
<evidence type="ECO:0000256" key="5">
    <source>
        <dbReference type="ARBA" id="ARBA00023004"/>
    </source>
</evidence>
<sequence length="336" mass="38519">MSLYTPIALISMLLFCCSATYLRRLFCSNLTRTVLAPSTWAAQRQRDDDTTPISVNYHFTRQCNMACGFCFHTATTSHILPIDEAMRGIKLLKEAGMRKINLAGGETFLYTRFLGRLVDYCKEIGVESVSIVSNGSKVKESFLQRHGRNIDNLAISCDSFDEETNLKIGRGTGNNVQQLHRYGVRFKLNTVVCHLNWDEDMNQHVSQLAPSRWKCFQMLIVQGENDSSERLRDATKFAISSEKFDHFIDKHKSHKSLMPEPNRLMANSYLIPDEYMRFLDRTGRLPSKPILEVGVQEALASVFWDVESFKERGGVYDWRADTQSCIEQRATQSLEW</sequence>
<comment type="cofactor">
    <cofactor evidence="1">
        <name>[4Fe-4S] cluster</name>
        <dbReference type="ChEBI" id="CHEBI:49883"/>
    </cofactor>
</comment>
<dbReference type="CDD" id="cd01335">
    <property type="entry name" value="Radical_SAM"/>
    <property type="match status" value="1"/>
</dbReference>
<reference evidence="12" key="3">
    <citation type="submission" date="2025-08" db="UniProtKB">
        <authorList>
            <consortium name="RefSeq"/>
        </authorList>
    </citation>
    <scope>IDENTIFICATION</scope>
    <source>
        <strain evidence="12">CBS 342.82</strain>
    </source>
</reference>
<dbReference type="GeneID" id="54361155"/>
<dbReference type="GO" id="GO:0046872">
    <property type="term" value="F:metal ion binding"/>
    <property type="evidence" value="ECO:0007669"/>
    <property type="project" value="UniProtKB-KW"/>
</dbReference>